<protein>
    <recommendedName>
        <fullName evidence="4 13">Pre-mRNA-processing factor 19</fullName>
        <ecNumber evidence="3 13">2.3.2.27</ecNumber>
    </recommendedName>
</protein>
<comment type="subunit">
    <text evidence="13">Homotetramer.</text>
</comment>
<evidence type="ECO:0000313" key="16">
    <source>
        <dbReference type="EMBL" id="GBG25238.1"/>
    </source>
</evidence>
<dbReference type="PROSITE" id="PS50082">
    <property type="entry name" value="WD_REPEATS_2"/>
    <property type="match status" value="1"/>
</dbReference>
<reference evidence="16 17" key="1">
    <citation type="submission" date="2017-12" db="EMBL/GenBank/DDBJ databases">
        <title>Sequencing, de novo assembly and annotation of complete genome of a new Thraustochytrid species, strain FCC1311.</title>
        <authorList>
            <person name="Sedici K."/>
            <person name="Godart F."/>
            <person name="Aiese Cigliano R."/>
            <person name="Sanseverino W."/>
            <person name="Barakat M."/>
            <person name="Ortet P."/>
            <person name="Marechal E."/>
            <person name="Cagnac O."/>
            <person name="Amato A."/>
        </authorList>
    </citation>
    <scope>NUCLEOTIDE SEQUENCE [LARGE SCALE GENOMIC DNA]</scope>
</reference>
<evidence type="ECO:0000313" key="17">
    <source>
        <dbReference type="Proteomes" id="UP000241890"/>
    </source>
</evidence>
<dbReference type="FunCoup" id="A0A2R5G637">
    <property type="interactions" value="467"/>
</dbReference>
<dbReference type="InterPro" id="IPR003613">
    <property type="entry name" value="Ubox_domain"/>
</dbReference>
<dbReference type="InParanoid" id="A0A2R5G637"/>
<dbReference type="InterPro" id="IPR013083">
    <property type="entry name" value="Znf_RING/FYVE/PHD"/>
</dbReference>
<dbReference type="GO" id="GO:0061630">
    <property type="term" value="F:ubiquitin protein ligase activity"/>
    <property type="evidence" value="ECO:0007669"/>
    <property type="project" value="UniProtKB-UniRule"/>
</dbReference>
<keyword evidence="14" id="KW-0175">Coiled coil</keyword>
<dbReference type="InterPro" id="IPR036322">
    <property type="entry name" value="WD40_repeat_dom_sf"/>
</dbReference>
<dbReference type="AlphaFoldDB" id="A0A2R5G637"/>
<evidence type="ECO:0000256" key="12">
    <source>
        <dbReference type="PROSITE-ProRule" id="PRU00221"/>
    </source>
</evidence>
<dbReference type="Pfam" id="PF00400">
    <property type="entry name" value="WD40"/>
    <property type="match status" value="3"/>
</dbReference>
<comment type="subcellular location">
    <subcellularLocation>
        <location evidence="13">Nucleus</location>
    </subcellularLocation>
</comment>
<evidence type="ECO:0000259" key="15">
    <source>
        <dbReference type="SMART" id="SM00504"/>
    </source>
</evidence>
<dbReference type="GO" id="GO:0006281">
    <property type="term" value="P:DNA repair"/>
    <property type="evidence" value="ECO:0007669"/>
    <property type="project" value="UniProtKB-KW"/>
</dbReference>
<dbReference type="PANTHER" id="PTHR43995:SF1">
    <property type="entry name" value="PRE-MRNA-PROCESSING FACTOR 19"/>
    <property type="match status" value="1"/>
</dbReference>
<organism evidence="16 17">
    <name type="scientific">Hondaea fermentalgiana</name>
    <dbReference type="NCBI Taxonomy" id="2315210"/>
    <lineage>
        <taxon>Eukaryota</taxon>
        <taxon>Sar</taxon>
        <taxon>Stramenopiles</taxon>
        <taxon>Bigyra</taxon>
        <taxon>Labyrinthulomycetes</taxon>
        <taxon>Thraustochytrida</taxon>
        <taxon>Thraustochytriidae</taxon>
        <taxon>Hondaea</taxon>
    </lineage>
</organism>
<dbReference type="OrthoDB" id="687049at2759"/>
<evidence type="ECO:0000256" key="13">
    <source>
        <dbReference type="RuleBase" id="RU367101"/>
    </source>
</evidence>
<keyword evidence="9 13" id="KW-0227">DNA damage</keyword>
<dbReference type="InterPro" id="IPR001680">
    <property type="entry name" value="WD40_rpt"/>
</dbReference>
<dbReference type="PROSITE" id="PS00678">
    <property type="entry name" value="WD_REPEATS_1"/>
    <property type="match status" value="1"/>
</dbReference>
<dbReference type="InterPro" id="IPR019775">
    <property type="entry name" value="WD40_repeat_CS"/>
</dbReference>
<evidence type="ECO:0000256" key="3">
    <source>
        <dbReference type="ARBA" id="ARBA00012483"/>
    </source>
</evidence>
<feature type="repeat" description="WD" evidence="12">
    <location>
        <begin position="380"/>
        <end position="421"/>
    </location>
</feature>
<keyword evidence="10 13" id="KW-0508">mRNA splicing</keyword>
<dbReference type="EMBL" id="BEYU01000012">
    <property type="protein sequence ID" value="GBG25238.1"/>
    <property type="molecule type" value="Genomic_DNA"/>
</dbReference>
<keyword evidence="13" id="KW-0833">Ubl conjugation pathway</keyword>
<dbReference type="GO" id="GO:0000974">
    <property type="term" value="C:Prp19 complex"/>
    <property type="evidence" value="ECO:0007669"/>
    <property type="project" value="UniProtKB-UniRule"/>
</dbReference>
<evidence type="ECO:0000256" key="6">
    <source>
        <dbReference type="ARBA" id="ARBA00022664"/>
    </source>
</evidence>
<evidence type="ECO:0000256" key="10">
    <source>
        <dbReference type="ARBA" id="ARBA00023187"/>
    </source>
</evidence>
<keyword evidence="8" id="KW-0677">Repeat</keyword>
<feature type="domain" description="U-box" evidence="15">
    <location>
        <begin position="1"/>
        <end position="69"/>
    </location>
</feature>
<evidence type="ECO:0000256" key="2">
    <source>
        <dbReference type="ARBA" id="ARBA00006388"/>
    </source>
</evidence>
<dbReference type="EC" id="2.3.2.27" evidence="3 13"/>
<comment type="caution">
    <text evidence="16">The sequence shown here is derived from an EMBL/GenBank/DDBJ whole genome shotgun (WGS) entry which is preliminary data.</text>
</comment>
<comment type="similarity">
    <text evidence="2 13">Belongs to the WD repeat PRP19 family.</text>
</comment>
<keyword evidence="7 13" id="KW-0747">Spliceosome</keyword>
<evidence type="ECO:0000256" key="8">
    <source>
        <dbReference type="ARBA" id="ARBA00022737"/>
    </source>
</evidence>
<dbReference type="GO" id="GO:0070534">
    <property type="term" value="P:protein K63-linked ubiquitination"/>
    <property type="evidence" value="ECO:0007669"/>
    <property type="project" value="UniProtKB-UniRule"/>
</dbReference>
<keyword evidence="6 13" id="KW-0507">mRNA processing</keyword>
<dbReference type="InterPro" id="IPR015943">
    <property type="entry name" value="WD40/YVTN_repeat-like_dom_sf"/>
</dbReference>
<dbReference type="Proteomes" id="UP000241890">
    <property type="component" value="Unassembled WGS sequence"/>
</dbReference>
<dbReference type="SUPFAM" id="SSF57850">
    <property type="entry name" value="RING/U-box"/>
    <property type="match status" value="1"/>
</dbReference>
<evidence type="ECO:0000256" key="5">
    <source>
        <dbReference type="ARBA" id="ARBA00022574"/>
    </source>
</evidence>
<evidence type="ECO:0000256" key="7">
    <source>
        <dbReference type="ARBA" id="ARBA00022728"/>
    </source>
</evidence>
<evidence type="ECO:0000256" key="4">
    <source>
        <dbReference type="ARBA" id="ARBA00015618"/>
    </source>
</evidence>
<gene>
    <name evidence="16" type="ORF">FCC1311_014552</name>
</gene>
<dbReference type="PANTHER" id="PTHR43995">
    <property type="entry name" value="PRE-MRNA-PROCESSING FACTOR 19"/>
    <property type="match status" value="1"/>
</dbReference>
<dbReference type="SMART" id="SM00504">
    <property type="entry name" value="Ubox"/>
    <property type="match status" value="1"/>
</dbReference>
<keyword evidence="13" id="KW-0539">Nucleus</keyword>
<dbReference type="GO" id="GO:0000398">
    <property type="term" value="P:mRNA splicing, via spliceosome"/>
    <property type="evidence" value="ECO:0007669"/>
    <property type="project" value="InterPro"/>
</dbReference>
<dbReference type="SMART" id="SM00320">
    <property type="entry name" value="WD40"/>
    <property type="match status" value="6"/>
</dbReference>
<feature type="coiled-coil region" evidence="14">
    <location>
        <begin position="111"/>
        <end position="138"/>
    </location>
</feature>
<evidence type="ECO:0000256" key="14">
    <source>
        <dbReference type="SAM" id="Coils"/>
    </source>
</evidence>
<dbReference type="InterPro" id="IPR038959">
    <property type="entry name" value="Prp19"/>
</dbReference>
<comment type="catalytic activity">
    <reaction evidence="1 13">
        <text>S-ubiquitinyl-[E2 ubiquitin-conjugating enzyme]-L-cysteine + [acceptor protein]-L-lysine = [E2 ubiquitin-conjugating enzyme]-L-cysteine + N(6)-ubiquitinyl-[acceptor protein]-L-lysine.</text>
        <dbReference type="EC" id="2.3.2.27"/>
    </reaction>
</comment>
<dbReference type="GO" id="GO:0071006">
    <property type="term" value="C:U2-type catalytic step 1 spliceosome"/>
    <property type="evidence" value="ECO:0007669"/>
    <property type="project" value="TreeGrafter"/>
</dbReference>
<comment type="function">
    <text evidence="13">Ubiquitin-protein ligase which is mainly involved pre-mRNA splicing and DNA repair. Required for pre-mRNA splicing as component of the spliceosome.</text>
</comment>
<evidence type="ECO:0000256" key="11">
    <source>
        <dbReference type="ARBA" id="ARBA00023204"/>
    </source>
</evidence>
<name>A0A2R5G637_9STRA</name>
<keyword evidence="11 13" id="KW-0234">DNA repair</keyword>
<dbReference type="SUPFAM" id="SSF50978">
    <property type="entry name" value="WD40 repeat-like"/>
    <property type="match status" value="1"/>
</dbReference>
<dbReference type="GO" id="GO:0005737">
    <property type="term" value="C:cytoplasm"/>
    <property type="evidence" value="ECO:0007669"/>
    <property type="project" value="TreeGrafter"/>
</dbReference>
<dbReference type="Gene3D" id="2.130.10.10">
    <property type="entry name" value="YVTN repeat-like/Quinoprotein amine dehydrogenase"/>
    <property type="match status" value="1"/>
</dbReference>
<dbReference type="Pfam" id="PF08606">
    <property type="entry name" value="Prp19"/>
    <property type="match status" value="1"/>
</dbReference>
<dbReference type="PROSITE" id="PS50294">
    <property type="entry name" value="WD_REPEATS_REGION"/>
    <property type="match status" value="1"/>
</dbReference>
<dbReference type="InterPro" id="IPR013915">
    <property type="entry name" value="Prp19_cc"/>
</dbReference>
<keyword evidence="5 12" id="KW-0853">WD repeat</keyword>
<dbReference type="UniPathway" id="UPA00143"/>
<evidence type="ECO:0000256" key="9">
    <source>
        <dbReference type="ARBA" id="ARBA00022763"/>
    </source>
</evidence>
<keyword evidence="13" id="KW-0808">Transferase</keyword>
<dbReference type="Gene3D" id="3.30.40.10">
    <property type="entry name" value="Zinc/RING finger domain, C3HC4 (zinc finger)"/>
    <property type="match status" value="1"/>
</dbReference>
<evidence type="ECO:0000256" key="1">
    <source>
        <dbReference type="ARBA" id="ARBA00000900"/>
    </source>
</evidence>
<comment type="pathway">
    <text evidence="13">Protein modification; protein ubiquitination.</text>
</comment>
<proteinExistence type="inferred from homology"/>
<accession>A0A2R5G637</accession>
<keyword evidence="17" id="KW-1185">Reference proteome</keyword>
<sequence>MSFCAISGNVVSEPVFAPKTGLIYEERLLHKALEAEGGKCPVTGVELDPEKDLYKVKTSQVTMPRPPQSSSFPTILSTLQSEWDSLLLEQVNLRKELLETRKDLATALYEREAAGAVIARLMSENKQLKEDLQRAGGAAAMDTDNENGRLGALIRATADELQNIRTAWKPPKPGDGNLADLKKDGGSWAKQRSLNPHKASKPGVTCVAVDEFSIKRGVQPTNIVASGGVDGEIKLIDAREGQILATPGRHKGRVNDVCMNTAAGVIVSASTDKNVHVYTGDIAEPTSFELKNTLKLHAKGVECARLHPSNKVLLTVGSDSFWTVTSLESGNAELKNAEDENLYCAQWHPDGRLFAVAGAAGKISVYNAISDPGKGPIVEPMDHGDVVKRIAFSENGYLLASAGEDGQVRIWDLRTVQETSSQRFESTPAAIAFDASGSYLAVGEESGAVTILGKPPKKKKKDPWAPVVQLYDHKMPITGLAFSANARSLWVSSLDRTLNEYAAQA</sequence>